<reference evidence="2" key="1">
    <citation type="journal article" date="2014" name="Int. J. Syst. Evol. Microbiol.">
        <title>Complete genome sequence of Corynebacterium casei LMG S-19264T (=DSM 44701T), isolated from a smear-ripened cheese.</title>
        <authorList>
            <consortium name="US DOE Joint Genome Institute (JGI-PGF)"/>
            <person name="Walter F."/>
            <person name="Albersmeier A."/>
            <person name="Kalinowski J."/>
            <person name="Ruckert C."/>
        </authorList>
    </citation>
    <scope>NUCLEOTIDE SEQUENCE</scope>
    <source>
        <strain evidence="2">NBRC 101628</strain>
    </source>
</reference>
<dbReference type="RefSeq" id="WP_095504297.1">
    <property type="nucleotide sequence ID" value="NZ_BSNC01000005.1"/>
</dbReference>
<dbReference type="Proteomes" id="UP001161422">
    <property type="component" value="Unassembled WGS sequence"/>
</dbReference>
<evidence type="ECO:0000256" key="1">
    <source>
        <dbReference type="SAM" id="MobiDB-lite"/>
    </source>
</evidence>
<proteinExistence type="predicted"/>
<comment type="caution">
    <text evidence="2">The sequence shown here is derived from an EMBL/GenBank/DDBJ whole genome shotgun (WGS) entry which is preliminary data.</text>
</comment>
<feature type="compositionally biased region" description="Polar residues" evidence="1">
    <location>
        <begin position="350"/>
        <end position="364"/>
    </location>
</feature>
<feature type="region of interest" description="Disordered" evidence="1">
    <location>
        <begin position="346"/>
        <end position="366"/>
    </location>
</feature>
<dbReference type="EMBL" id="BSNC01000005">
    <property type="protein sequence ID" value="GLP96991.1"/>
    <property type="molecule type" value="Genomic_DNA"/>
</dbReference>
<evidence type="ECO:0000313" key="3">
    <source>
        <dbReference type="Proteomes" id="UP001161422"/>
    </source>
</evidence>
<evidence type="ECO:0008006" key="4">
    <source>
        <dbReference type="Google" id="ProtNLM"/>
    </source>
</evidence>
<gene>
    <name evidence="2" type="ORF">GCM10007895_22970</name>
</gene>
<evidence type="ECO:0000313" key="2">
    <source>
        <dbReference type="EMBL" id="GLP96991.1"/>
    </source>
</evidence>
<sequence length="806" mass="86975">MADAWLQNPDNRGKLNCTAEDIEIADVIPINDEGFRAGTPQYAENPVECTDGEVFSLQADVVVRTNAKIRYDYTFYIPDGNFSPQDVQNPTFPRIIPSDPNTPPTDESGYCSLLIGINGEVTGDYDGDLCADINKSIEGDEVTYFNETITMFCSDKDLNGEADFSYCAAWDNTDDNMCNPISPTFPNVPGQIPNTKSKCNCNEINIPVVIRPDPPAISKAVSPASYSEPGGLFTVDVSFKNDSKAPLYIHSITDVIDANNDGVYDDSIDVWGALDTVDKTTEGIYFDSSTCALPNTDGDGDDSRYEVLPDATYSCSFKVYVAEWSLPTGGTQTLGDIVVFNLKDKDGNPLSDNPNQPCDSNYTRSDGDVCSTRKTVSITNLKPEVTVTKSVSTGVGTGDDEILERGGTATYNITISNTSPTDATTGVTPDATVYLSSFSDVFAPTLPSGTSPLNESPAGCLSPATDYALVKGTSYTCQYTVTLAQADINVGEQFKNTVTANVVDKESASDSDTKMQTITVTDVPSEVTLTKTANPTKVGETGDDPDLFRDVEYTFKFEVAASGVDYVIFNKLEDTVETITSDLTPQCMVDTINGITITPKLALGNGVKLFPGDWASCVVTLKLQGDAHDVYENTAEIFGMDADGAKEQDDDNEVVTFEDVEPSIDLAFASKITAFFEITNTGVDTLRVDSFLIEGVELQDGLEKANFYLVETEDTGFADYGDEVNSKLYNCYDLTDETNGPDIAPGETVYCSLHVKVFPGYDNGNIAFLAVDSEPEIKVIVKEKVDDGSSSTDNQVVSATYVTVEP</sequence>
<organism evidence="2 3">
    <name type="scientific">Paraferrimonas sedimenticola</name>
    <dbReference type="NCBI Taxonomy" id="375674"/>
    <lineage>
        <taxon>Bacteria</taxon>
        <taxon>Pseudomonadati</taxon>
        <taxon>Pseudomonadota</taxon>
        <taxon>Gammaproteobacteria</taxon>
        <taxon>Alteromonadales</taxon>
        <taxon>Ferrimonadaceae</taxon>
        <taxon>Paraferrimonas</taxon>
    </lineage>
</organism>
<feature type="compositionally biased region" description="Polar residues" evidence="1">
    <location>
        <begin position="788"/>
        <end position="806"/>
    </location>
</feature>
<dbReference type="AlphaFoldDB" id="A0AA37RXL7"/>
<protein>
    <recommendedName>
        <fullName evidence="4">DUF11 domain-containing protein</fullName>
    </recommendedName>
</protein>
<feature type="region of interest" description="Disordered" evidence="1">
    <location>
        <begin position="787"/>
        <end position="806"/>
    </location>
</feature>
<accession>A0AA37RXL7</accession>
<reference evidence="2" key="2">
    <citation type="submission" date="2023-01" db="EMBL/GenBank/DDBJ databases">
        <title>Draft genome sequence of Paraferrimonas sedimenticola strain NBRC 101628.</title>
        <authorList>
            <person name="Sun Q."/>
            <person name="Mori K."/>
        </authorList>
    </citation>
    <scope>NUCLEOTIDE SEQUENCE</scope>
    <source>
        <strain evidence="2">NBRC 101628</strain>
    </source>
</reference>
<name>A0AA37RXL7_9GAMM</name>
<keyword evidence="3" id="KW-1185">Reference proteome</keyword>